<dbReference type="Gene3D" id="3.20.20.300">
    <property type="entry name" value="Glycoside hydrolase, family 3, N-terminal domain"/>
    <property type="match status" value="1"/>
</dbReference>
<accession>A0A6L6XS98</accession>
<dbReference type="Proteomes" id="UP000473525">
    <property type="component" value="Unassembled WGS sequence"/>
</dbReference>
<keyword evidence="3" id="KW-0732">Signal</keyword>
<dbReference type="AlphaFoldDB" id="A0A6L6XS98"/>
<dbReference type="PANTHER" id="PTHR42715">
    <property type="entry name" value="BETA-GLUCOSIDASE"/>
    <property type="match status" value="1"/>
</dbReference>
<dbReference type="RefSeq" id="WP_157342154.1">
    <property type="nucleotide sequence ID" value="NZ_WSEK01000004.1"/>
</dbReference>
<dbReference type="Pfam" id="PF14310">
    <property type="entry name" value="Fn3-like"/>
    <property type="match status" value="1"/>
</dbReference>
<name>A0A6L6XS98_9ACTN</name>
<dbReference type="GO" id="GO:0004553">
    <property type="term" value="F:hydrolase activity, hydrolyzing O-glycosyl compounds"/>
    <property type="evidence" value="ECO:0007669"/>
    <property type="project" value="InterPro"/>
</dbReference>
<comment type="similarity">
    <text evidence="1">Belongs to the glycosyl hydrolase 3 family.</text>
</comment>
<feature type="signal peptide" evidence="3">
    <location>
        <begin position="1"/>
        <end position="18"/>
    </location>
</feature>
<evidence type="ECO:0000313" key="6">
    <source>
        <dbReference type="Proteomes" id="UP000473525"/>
    </source>
</evidence>
<evidence type="ECO:0000259" key="4">
    <source>
        <dbReference type="SMART" id="SM01217"/>
    </source>
</evidence>
<comment type="caution">
    <text evidence="5">The sequence shown here is derived from an EMBL/GenBank/DDBJ whole genome shotgun (WGS) entry which is preliminary data.</text>
</comment>
<dbReference type="InterPro" id="IPR036962">
    <property type="entry name" value="Glyco_hydro_3_N_sf"/>
</dbReference>
<dbReference type="Gene3D" id="3.40.50.1700">
    <property type="entry name" value="Glycoside hydrolase family 3 C-terminal domain"/>
    <property type="match status" value="1"/>
</dbReference>
<evidence type="ECO:0000256" key="1">
    <source>
        <dbReference type="ARBA" id="ARBA00005336"/>
    </source>
</evidence>
<proteinExistence type="inferred from homology"/>
<dbReference type="Gene3D" id="2.60.40.10">
    <property type="entry name" value="Immunoglobulins"/>
    <property type="match status" value="1"/>
</dbReference>
<dbReference type="InterPro" id="IPR017853">
    <property type="entry name" value="GH"/>
</dbReference>
<dbReference type="SUPFAM" id="SSF52279">
    <property type="entry name" value="Beta-D-glucan exohydrolase, C-terminal domain"/>
    <property type="match status" value="1"/>
</dbReference>
<dbReference type="PRINTS" id="PR00133">
    <property type="entry name" value="GLHYDRLASE3"/>
</dbReference>
<organism evidence="5 6">
    <name type="scientific">Nocardioides agri</name>
    <dbReference type="NCBI Taxonomy" id="2682843"/>
    <lineage>
        <taxon>Bacteria</taxon>
        <taxon>Bacillati</taxon>
        <taxon>Actinomycetota</taxon>
        <taxon>Actinomycetes</taxon>
        <taxon>Propionibacteriales</taxon>
        <taxon>Nocardioidaceae</taxon>
        <taxon>Nocardioides</taxon>
    </lineage>
</organism>
<feature type="domain" description="Fibronectin type III-like" evidence="4">
    <location>
        <begin position="683"/>
        <end position="758"/>
    </location>
</feature>
<evidence type="ECO:0000313" key="5">
    <source>
        <dbReference type="EMBL" id="MVQ49477.1"/>
    </source>
</evidence>
<keyword evidence="6" id="KW-1185">Reference proteome</keyword>
<dbReference type="InterPro" id="IPR001764">
    <property type="entry name" value="Glyco_hydro_3_N"/>
</dbReference>
<evidence type="ECO:0000256" key="2">
    <source>
        <dbReference type="ARBA" id="ARBA00022801"/>
    </source>
</evidence>
<dbReference type="EMBL" id="WSEK01000004">
    <property type="protein sequence ID" value="MVQ49477.1"/>
    <property type="molecule type" value="Genomic_DNA"/>
</dbReference>
<dbReference type="SMART" id="SM01217">
    <property type="entry name" value="Fn3_like"/>
    <property type="match status" value="1"/>
</dbReference>
<dbReference type="Pfam" id="PF01915">
    <property type="entry name" value="Glyco_hydro_3_C"/>
    <property type="match status" value="1"/>
</dbReference>
<keyword evidence="2 5" id="KW-0378">Hydrolase</keyword>
<reference evidence="5 6" key="1">
    <citation type="submission" date="2019-12" db="EMBL/GenBank/DDBJ databases">
        <authorList>
            <person name="Huq M.A."/>
        </authorList>
    </citation>
    <scope>NUCLEOTIDE SEQUENCE [LARGE SCALE GENOMIC DNA]</scope>
    <source>
        <strain evidence="5 6">MAH-18</strain>
    </source>
</reference>
<dbReference type="PANTHER" id="PTHR42715:SF10">
    <property type="entry name" value="BETA-GLUCOSIDASE"/>
    <property type="match status" value="1"/>
</dbReference>
<dbReference type="SUPFAM" id="SSF51445">
    <property type="entry name" value="(Trans)glycosidases"/>
    <property type="match status" value="1"/>
</dbReference>
<feature type="chain" id="PRO_5038488124" evidence="3">
    <location>
        <begin position="19"/>
        <end position="769"/>
    </location>
</feature>
<dbReference type="InterPro" id="IPR026891">
    <property type="entry name" value="Fn3-like"/>
</dbReference>
<dbReference type="InterPro" id="IPR002772">
    <property type="entry name" value="Glyco_hydro_3_C"/>
</dbReference>
<dbReference type="Pfam" id="PF00933">
    <property type="entry name" value="Glyco_hydro_3"/>
    <property type="match status" value="1"/>
</dbReference>
<dbReference type="InterPro" id="IPR050288">
    <property type="entry name" value="Cellulose_deg_GH3"/>
</dbReference>
<sequence>MKIRHLTARSLTWCVAAAAITVSTVVVPSATSATDAAPAAADPCAGVPWMDSTRSPSERARALLDASSLDQKLRWLNEQAANDPARTVFARQRPRNIPASDPIDTTSFTMPAQVSCTPAIAYADGPQNVNAGSGVTYFPAPIAQAAAWNTDLAHAKGAAQSDEAWLKSRNVLLAPGLASGRDPRNGRTSEYLGEDALLAGLTAAAGSRGITSNPERPVSSQLKHLVGNEQELDRQLSSSNVDQRTLREIYTLPFEIGIDRGNVGSVMCGFNALNNDWTCGSHTLLRRILKTEIGFKGFVMTDFGSTHQYKIPASSLKAGLDQELNAWREWTPQIIKDQIAAGLITEADVDDAAFRVVRSHIAAGLFDVAKPATAQPVVTTPEHKVVSRAVAEQGSVLLKNESGVLPLQGAGETIAVIGPTAAKTAATGDADASSVCTYGTALTSGCSESVVAPLDSIRARAESQGGSVVYNNGSDLASAAATAADADVVVVFGYYKEGEFSDRANLSLDGNGDALVSAVAAANPRTVVVLQTGGPVTMPWIDSVQGILETWYAGEQMGPAIAALLFGDVNPSGKLPMTFPKSVADLPTAGSPAQYPGVFANGSTTRPAGSFEVRQVAYSEGMKVGYRWYASENVEPLFPFGYGLSYANFTYSHLQITPTTAKGKAEIRVRFRLDNDGLVAGTEVAQAYVRLPGAAGEPSKRLLGWKRVTLQPGEFQNVQITLSPSDISDLHLLDYWSTASQEWEKAEGTYQVTVGGSFDTALSDTFTIH</sequence>
<dbReference type="InterPro" id="IPR036881">
    <property type="entry name" value="Glyco_hydro_3_C_sf"/>
</dbReference>
<dbReference type="InterPro" id="IPR013783">
    <property type="entry name" value="Ig-like_fold"/>
</dbReference>
<evidence type="ECO:0000256" key="3">
    <source>
        <dbReference type="SAM" id="SignalP"/>
    </source>
</evidence>
<gene>
    <name evidence="5" type="ORF">GON03_09805</name>
</gene>
<protein>
    <submittedName>
        <fullName evidence="5">Glycosyl hydrolase</fullName>
    </submittedName>
</protein>
<dbReference type="GO" id="GO:0005975">
    <property type="term" value="P:carbohydrate metabolic process"/>
    <property type="evidence" value="ECO:0007669"/>
    <property type="project" value="InterPro"/>
</dbReference>